<dbReference type="NCBIfam" id="TIGR03434">
    <property type="entry name" value="ADOP"/>
    <property type="match status" value="1"/>
</dbReference>
<keyword evidence="2" id="KW-1003">Cell membrane</keyword>
<keyword evidence="11" id="KW-1185">Reference proteome</keyword>
<feature type="transmembrane region" description="Helical" evidence="7">
    <location>
        <begin position="796"/>
        <end position="818"/>
    </location>
</feature>
<comment type="similarity">
    <text evidence="6">Belongs to the ABC-4 integral membrane protein family.</text>
</comment>
<protein>
    <submittedName>
        <fullName evidence="10">Putative permease</fullName>
    </submittedName>
</protein>
<evidence type="ECO:0000259" key="8">
    <source>
        <dbReference type="Pfam" id="PF02687"/>
    </source>
</evidence>
<evidence type="ECO:0000256" key="7">
    <source>
        <dbReference type="SAM" id="Phobius"/>
    </source>
</evidence>
<feature type="transmembrane region" description="Helical" evidence="7">
    <location>
        <begin position="354"/>
        <end position="377"/>
    </location>
</feature>
<dbReference type="PANTHER" id="PTHR30572:SF4">
    <property type="entry name" value="ABC TRANSPORTER PERMEASE YTRF"/>
    <property type="match status" value="1"/>
</dbReference>
<feature type="transmembrane region" description="Helical" evidence="7">
    <location>
        <begin position="762"/>
        <end position="784"/>
    </location>
</feature>
<dbReference type="EMBL" id="JACHHP010000001">
    <property type="protein sequence ID" value="MBB5206941.1"/>
    <property type="molecule type" value="Genomic_DNA"/>
</dbReference>
<organism evidence="10 11">
    <name type="scientific">Chiayiivirga flava</name>
    <dbReference type="NCBI Taxonomy" id="659595"/>
    <lineage>
        <taxon>Bacteria</taxon>
        <taxon>Pseudomonadati</taxon>
        <taxon>Pseudomonadota</taxon>
        <taxon>Gammaproteobacteria</taxon>
        <taxon>Lysobacterales</taxon>
        <taxon>Lysobacteraceae</taxon>
        <taxon>Chiayiivirga</taxon>
    </lineage>
</organism>
<dbReference type="Pfam" id="PF12704">
    <property type="entry name" value="MacB_PCD"/>
    <property type="match status" value="2"/>
</dbReference>
<feature type="transmembrane region" description="Helical" evidence="7">
    <location>
        <begin position="706"/>
        <end position="730"/>
    </location>
</feature>
<evidence type="ECO:0000256" key="2">
    <source>
        <dbReference type="ARBA" id="ARBA00022475"/>
    </source>
</evidence>
<feature type="domain" description="MacB-like periplasmic core" evidence="9">
    <location>
        <begin position="23"/>
        <end position="253"/>
    </location>
</feature>
<comment type="subcellular location">
    <subcellularLocation>
        <location evidence="1">Cell membrane</location>
        <topology evidence="1">Multi-pass membrane protein</topology>
    </subcellularLocation>
</comment>
<evidence type="ECO:0000256" key="5">
    <source>
        <dbReference type="ARBA" id="ARBA00023136"/>
    </source>
</evidence>
<sequence length="833" mass="88241">MSTFLSDLRYGLRGLLARPMFAVIVILTLGLGIGANTAIYSLFHQMLLRPIPVQQPGELVNLSSPGPKQGWSTSNNAGRSDAIFSYPLFRDLEARQEGIATLAAHREIAVNLSYRGKTSNTTGSVVSGSYFPVLGLAPALGRLLDRNDDTAPGRADGVVLSHAYWRNTLGADPGVLGQTLLVNGTPLAIVGVAPEGFEGTTIGSRPAVFVPITLKWSADERNLPNHDNRQFHWVYLFARLAPGVTLQQAQERWNAPFRAILADVEAPIQNMSGTALEQFLARELVLSPGERGQSTAPAEATAPLLMLLAVALLVLLIACVNIANLQLARGAGRMAEMAVRAAIGASQRRLLTQLLWEAVLLAFAGAVLAVPVAYAGLHVLAGMMPESDGGSLTLMPAAIGFAFVAALGTVLVFGVFPALQLARTSPMNVLRGTSGQPGGGRATARFRNALVVVQIAFSMALLVLAGLFTQSLANLSRVDLGLRTESLLAFAVSPQLNGYEPAQSRQVFDRIERDIGALPGVTGIGSSTTRLLSNSETGNNVSVQDYVMAPGEDMDAMRNEVGPGFFATVGMPLLAGREFAESDAITAPKVAIVNEKFAERFGLGVNPVGKRMAIGQSENLDIEIVGLAKNAAYSGVRSETPPLVFLANRQNDRVGEMVFYVRTALDPGQQATAIRAAVARMDANLPIEDLATVTEQIRDNTFAERLVGMLSAAFALLATLLAATGLYGVLSYTVAQRRREIGLRLALGAPPARLRGMVLRQIARMGVIGGVVGLLAAIGLGQAAKALLFGLEAYDPLVLIACVVLLAAVVFAAGYLPARRAARTDPMNALRYE</sequence>
<accession>A0A7W8D584</accession>
<dbReference type="InterPro" id="IPR017800">
    <property type="entry name" value="ADOP"/>
</dbReference>
<evidence type="ECO:0000256" key="1">
    <source>
        <dbReference type="ARBA" id="ARBA00004651"/>
    </source>
</evidence>
<name>A0A7W8D584_9GAMM</name>
<comment type="caution">
    <text evidence="10">The sequence shown here is derived from an EMBL/GenBank/DDBJ whole genome shotgun (WGS) entry which is preliminary data.</text>
</comment>
<gene>
    <name evidence="10" type="ORF">HNQ52_000457</name>
</gene>
<evidence type="ECO:0000313" key="10">
    <source>
        <dbReference type="EMBL" id="MBB5206941.1"/>
    </source>
</evidence>
<dbReference type="InterPro" id="IPR050250">
    <property type="entry name" value="Macrolide_Exporter_MacB"/>
</dbReference>
<feature type="transmembrane region" description="Helical" evidence="7">
    <location>
        <begin position="449"/>
        <end position="468"/>
    </location>
</feature>
<evidence type="ECO:0000256" key="4">
    <source>
        <dbReference type="ARBA" id="ARBA00022989"/>
    </source>
</evidence>
<proteinExistence type="inferred from homology"/>
<dbReference type="RefSeq" id="WP_183959389.1">
    <property type="nucleotide sequence ID" value="NZ_JACHHP010000001.1"/>
</dbReference>
<dbReference type="InterPro" id="IPR025857">
    <property type="entry name" value="MacB_PCD"/>
</dbReference>
<feature type="transmembrane region" description="Helical" evidence="7">
    <location>
        <begin position="397"/>
        <end position="419"/>
    </location>
</feature>
<feature type="domain" description="ABC3 transporter permease C-terminal" evidence="8">
    <location>
        <begin position="309"/>
        <end position="426"/>
    </location>
</feature>
<reference evidence="10 11" key="1">
    <citation type="submission" date="2020-08" db="EMBL/GenBank/DDBJ databases">
        <title>Genomic Encyclopedia of Type Strains, Phase IV (KMG-IV): sequencing the most valuable type-strain genomes for metagenomic binning, comparative biology and taxonomic classification.</title>
        <authorList>
            <person name="Goeker M."/>
        </authorList>
    </citation>
    <scope>NUCLEOTIDE SEQUENCE [LARGE SCALE GENOMIC DNA]</scope>
    <source>
        <strain evidence="10 11">DSM 24163</strain>
    </source>
</reference>
<dbReference type="AlphaFoldDB" id="A0A7W8D584"/>
<keyword evidence="5 7" id="KW-0472">Membrane</keyword>
<dbReference type="GO" id="GO:0022857">
    <property type="term" value="F:transmembrane transporter activity"/>
    <property type="evidence" value="ECO:0007669"/>
    <property type="project" value="TreeGrafter"/>
</dbReference>
<dbReference type="InterPro" id="IPR003838">
    <property type="entry name" value="ABC3_permease_C"/>
</dbReference>
<evidence type="ECO:0000256" key="3">
    <source>
        <dbReference type="ARBA" id="ARBA00022692"/>
    </source>
</evidence>
<evidence type="ECO:0000256" key="6">
    <source>
        <dbReference type="ARBA" id="ARBA00038076"/>
    </source>
</evidence>
<keyword evidence="4 7" id="KW-1133">Transmembrane helix</keyword>
<evidence type="ECO:0000313" key="11">
    <source>
        <dbReference type="Proteomes" id="UP000521199"/>
    </source>
</evidence>
<feature type="transmembrane region" description="Helical" evidence="7">
    <location>
        <begin position="304"/>
        <end position="327"/>
    </location>
</feature>
<dbReference type="PANTHER" id="PTHR30572">
    <property type="entry name" value="MEMBRANE COMPONENT OF TRANSPORTER-RELATED"/>
    <property type="match status" value="1"/>
</dbReference>
<feature type="transmembrane region" description="Helical" evidence="7">
    <location>
        <begin position="21"/>
        <end position="43"/>
    </location>
</feature>
<feature type="domain" description="ABC3 transporter permease C-terminal" evidence="8">
    <location>
        <begin position="713"/>
        <end position="826"/>
    </location>
</feature>
<evidence type="ECO:0000259" key="9">
    <source>
        <dbReference type="Pfam" id="PF12704"/>
    </source>
</evidence>
<feature type="domain" description="MacB-like periplasmic core" evidence="9">
    <location>
        <begin position="450"/>
        <end position="679"/>
    </location>
</feature>
<dbReference type="Proteomes" id="UP000521199">
    <property type="component" value="Unassembled WGS sequence"/>
</dbReference>
<dbReference type="Pfam" id="PF02687">
    <property type="entry name" value="FtsX"/>
    <property type="match status" value="2"/>
</dbReference>
<keyword evidence="3 7" id="KW-0812">Transmembrane</keyword>
<dbReference type="GO" id="GO:0005886">
    <property type="term" value="C:plasma membrane"/>
    <property type="evidence" value="ECO:0007669"/>
    <property type="project" value="UniProtKB-SubCell"/>
</dbReference>